<gene>
    <name evidence="7" type="ORF">EDC14_103431</name>
</gene>
<proteinExistence type="predicted"/>
<dbReference type="GO" id="GO:0006824">
    <property type="term" value="P:cobalt ion transport"/>
    <property type="evidence" value="ECO:0007669"/>
    <property type="project" value="InterPro"/>
</dbReference>
<keyword evidence="4 6" id="KW-1133">Transmembrane helix</keyword>
<evidence type="ECO:0000256" key="1">
    <source>
        <dbReference type="ARBA" id="ARBA00004651"/>
    </source>
</evidence>
<evidence type="ECO:0000256" key="2">
    <source>
        <dbReference type="ARBA" id="ARBA00022475"/>
    </source>
</evidence>
<reference evidence="7 8" key="1">
    <citation type="submission" date="2019-03" db="EMBL/GenBank/DDBJ databases">
        <title>Genomic Encyclopedia of Type Strains, Phase IV (KMG-IV): sequencing the most valuable type-strain genomes for metagenomic binning, comparative biology and taxonomic classification.</title>
        <authorList>
            <person name="Goeker M."/>
        </authorList>
    </citation>
    <scope>NUCLEOTIDE SEQUENCE [LARGE SCALE GENOMIC DNA]</scope>
    <source>
        <strain evidence="7 8">LX-B</strain>
    </source>
</reference>
<dbReference type="InterPro" id="IPR012809">
    <property type="entry name" value="ECF_CbiQ"/>
</dbReference>
<dbReference type="PANTHER" id="PTHR34857">
    <property type="entry name" value="SLL0384 PROTEIN"/>
    <property type="match status" value="1"/>
</dbReference>
<accession>A0A4R1R790</accession>
<keyword evidence="2" id="KW-1003">Cell membrane</keyword>
<comment type="caution">
    <text evidence="7">The sequence shown here is derived from an EMBL/GenBank/DDBJ whole genome shotgun (WGS) entry which is preliminary data.</text>
</comment>
<feature type="transmembrane region" description="Helical" evidence="6">
    <location>
        <begin position="239"/>
        <end position="257"/>
    </location>
</feature>
<dbReference type="RefSeq" id="WP_132016282.1">
    <property type="nucleotide sequence ID" value="NZ_SLUN01000034.1"/>
</dbReference>
<feature type="transmembrane region" description="Helical" evidence="6">
    <location>
        <begin position="151"/>
        <end position="170"/>
    </location>
</feature>
<keyword evidence="3 6" id="KW-0812">Transmembrane</keyword>
<dbReference type="InterPro" id="IPR051611">
    <property type="entry name" value="ECF_transporter_component"/>
</dbReference>
<protein>
    <submittedName>
        <fullName evidence="7">Cobalt/nickel transport system permease protein</fullName>
    </submittedName>
</protein>
<evidence type="ECO:0000313" key="7">
    <source>
        <dbReference type="EMBL" id="TCL61475.1"/>
    </source>
</evidence>
<dbReference type="InterPro" id="IPR003339">
    <property type="entry name" value="ABC/ECF_trnsptr_transmembrane"/>
</dbReference>
<evidence type="ECO:0000256" key="5">
    <source>
        <dbReference type="ARBA" id="ARBA00023136"/>
    </source>
</evidence>
<evidence type="ECO:0000256" key="4">
    <source>
        <dbReference type="ARBA" id="ARBA00022989"/>
    </source>
</evidence>
<sequence>MSNIQYARANLRFLEDQSVKDTPIHRLHPMIKILTTLVYLGVIISYEKYEIIAMLPLLFYPLVQFSLADLPARLFFKQLLIAAPFVIGIGIFNPLLDPTPRLVMGPLTVSGGWISFGAILFKFALTVLAALQLIATTGLNEMGAALLKCKIPRAFVTQLLLVYRYLTVLVEETAAMIQAYSLRTLENRGIGVRAWGSLVGHLLLRTMDRAERIYQAMLCRGFAGELQFIREYRLGFNDIAYLLGWSVFFVAARFYNIPEWLGRLMMGVGR</sequence>
<dbReference type="AlphaFoldDB" id="A0A4R1R790"/>
<dbReference type="PANTHER" id="PTHR34857:SF2">
    <property type="entry name" value="SLL0384 PROTEIN"/>
    <property type="match status" value="1"/>
</dbReference>
<dbReference type="Proteomes" id="UP000295008">
    <property type="component" value="Unassembled WGS sequence"/>
</dbReference>
<organism evidence="7 8">
    <name type="scientific">Hydrogenispora ethanolica</name>
    <dbReference type="NCBI Taxonomy" id="1082276"/>
    <lineage>
        <taxon>Bacteria</taxon>
        <taxon>Bacillati</taxon>
        <taxon>Bacillota</taxon>
        <taxon>Hydrogenispora</taxon>
    </lineage>
</organism>
<dbReference type="CDD" id="cd16914">
    <property type="entry name" value="EcfT"/>
    <property type="match status" value="1"/>
</dbReference>
<dbReference type="NCBIfam" id="TIGR02454">
    <property type="entry name" value="ECF_T_CbiQ"/>
    <property type="match status" value="1"/>
</dbReference>
<keyword evidence="8" id="KW-1185">Reference proteome</keyword>
<keyword evidence="5 6" id="KW-0472">Membrane</keyword>
<evidence type="ECO:0000256" key="3">
    <source>
        <dbReference type="ARBA" id="ARBA00022692"/>
    </source>
</evidence>
<dbReference type="GO" id="GO:0043190">
    <property type="term" value="C:ATP-binding cassette (ABC) transporter complex"/>
    <property type="evidence" value="ECO:0007669"/>
    <property type="project" value="InterPro"/>
</dbReference>
<feature type="transmembrane region" description="Helical" evidence="6">
    <location>
        <begin position="116"/>
        <end position="139"/>
    </location>
</feature>
<name>A0A4R1R790_HYDET</name>
<feature type="transmembrane region" description="Helical" evidence="6">
    <location>
        <begin position="79"/>
        <end position="96"/>
    </location>
</feature>
<evidence type="ECO:0000256" key="6">
    <source>
        <dbReference type="SAM" id="Phobius"/>
    </source>
</evidence>
<evidence type="ECO:0000313" key="8">
    <source>
        <dbReference type="Proteomes" id="UP000295008"/>
    </source>
</evidence>
<dbReference type="OrthoDB" id="8585740at2"/>
<comment type="subcellular location">
    <subcellularLocation>
        <location evidence="1">Cell membrane</location>
        <topology evidence="1">Multi-pass membrane protein</topology>
    </subcellularLocation>
</comment>
<dbReference type="EMBL" id="SLUN01000034">
    <property type="protein sequence ID" value="TCL61475.1"/>
    <property type="molecule type" value="Genomic_DNA"/>
</dbReference>
<dbReference type="Pfam" id="PF02361">
    <property type="entry name" value="CbiQ"/>
    <property type="match status" value="1"/>
</dbReference>